<feature type="transmembrane region" description="Helical" evidence="1">
    <location>
        <begin position="66"/>
        <end position="86"/>
    </location>
</feature>
<name>A0A9D5Q6K9_9BACT</name>
<keyword evidence="1" id="KW-0812">Transmembrane</keyword>
<evidence type="ECO:0000313" key="3">
    <source>
        <dbReference type="Proteomes" id="UP000649604"/>
    </source>
</evidence>
<dbReference type="AlphaFoldDB" id="A0A9D5Q6K9"/>
<feature type="transmembrane region" description="Helical" evidence="1">
    <location>
        <begin position="132"/>
        <end position="151"/>
    </location>
</feature>
<organism evidence="2 3">
    <name type="scientific">candidate division KSB3 bacterium</name>
    <dbReference type="NCBI Taxonomy" id="2044937"/>
    <lineage>
        <taxon>Bacteria</taxon>
        <taxon>candidate division KSB3</taxon>
    </lineage>
</organism>
<sequence>MGLAEIERDIKLIRSMMESSSRYTNIPAAGYLVTGLLGGVGVWLTYGLLGGEKLADMTLLDAQDLRILGGIWVLVFLAAVGTVVFFSWRKARQHQIAAWNSLAARMVLSQIPVVIVAGFLTLAMARQGAVDLIPGMWLGIYGTVLYSFSYFTGFEHKIEGSLFMLLGVVALFGPDQLALILLGLGFGGIHLMAGIWRLLMKQGVHVSTEPIE</sequence>
<accession>A0A9D5Q6K9</accession>
<protein>
    <submittedName>
        <fullName evidence="2">Uncharacterized protein</fullName>
    </submittedName>
</protein>
<feature type="transmembrane region" description="Helical" evidence="1">
    <location>
        <begin position="23"/>
        <end position="46"/>
    </location>
</feature>
<evidence type="ECO:0000256" key="1">
    <source>
        <dbReference type="SAM" id="Phobius"/>
    </source>
</evidence>
<gene>
    <name evidence="2" type="ORF">GF339_15360</name>
</gene>
<comment type="caution">
    <text evidence="2">The sequence shown here is derived from an EMBL/GenBank/DDBJ whole genome shotgun (WGS) entry which is preliminary data.</text>
</comment>
<feature type="transmembrane region" description="Helical" evidence="1">
    <location>
        <begin position="107"/>
        <end position="126"/>
    </location>
</feature>
<feature type="transmembrane region" description="Helical" evidence="1">
    <location>
        <begin position="180"/>
        <end position="199"/>
    </location>
</feature>
<dbReference type="Proteomes" id="UP000649604">
    <property type="component" value="Unassembled WGS sequence"/>
</dbReference>
<reference evidence="2" key="1">
    <citation type="submission" date="2019-11" db="EMBL/GenBank/DDBJ databases">
        <title>Microbial mats filling the niche in hypersaline microbial mats.</title>
        <authorList>
            <person name="Wong H.L."/>
            <person name="Macleod F.I."/>
            <person name="White R.A. III"/>
            <person name="Burns B.P."/>
        </authorList>
    </citation>
    <scope>NUCLEOTIDE SEQUENCE</scope>
    <source>
        <strain evidence="2">Rbin_158</strain>
    </source>
</reference>
<proteinExistence type="predicted"/>
<keyword evidence="1" id="KW-0472">Membrane</keyword>
<keyword evidence="1" id="KW-1133">Transmembrane helix</keyword>
<dbReference type="EMBL" id="WJJP01000504">
    <property type="protein sequence ID" value="MBD3325964.1"/>
    <property type="molecule type" value="Genomic_DNA"/>
</dbReference>
<feature type="transmembrane region" description="Helical" evidence="1">
    <location>
        <begin position="158"/>
        <end position="174"/>
    </location>
</feature>
<evidence type="ECO:0000313" key="2">
    <source>
        <dbReference type="EMBL" id="MBD3325964.1"/>
    </source>
</evidence>